<keyword evidence="5" id="KW-1185">Reference proteome</keyword>
<feature type="non-terminal residue" evidence="4">
    <location>
        <position position="280"/>
    </location>
</feature>
<organism evidence="4 5">
    <name type="scientific">Dentipellis fragilis</name>
    <dbReference type="NCBI Taxonomy" id="205917"/>
    <lineage>
        <taxon>Eukaryota</taxon>
        <taxon>Fungi</taxon>
        <taxon>Dikarya</taxon>
        <taxon>Basidiomycota</taxon>
        <taxon>Agaricomycotina</taxon>
        <taxon>Agaricomycetes</taxon>
        <taxon>Russulales</taxon>
        <taxon>Hericiaceae</taxon>
        <taxon>Dentipellis</taxon>
    </lineage>
</organism>
<dbReference type="Proteomes" id="UP000298327">
    <property type="component" value="Unassembled WGS sequence"/>
</dbReference>
<evidence type="ECO:0000256" key="1">
    <source>
        <dbReference type="ARBA" id="ARBA00022574"/>
    </source>
</evidence>
<dbReference type="PRINTS" id="PR00320">
    <property type="entry name" value="GPROTEINBRPT"/>
</dbReference>
<feature type="repeat" description="WD" evidence="3">
    <location>
        <begin position="211"/>
        <end position="252"/>
    </location>
</feature>
<evidence type="ECO:0000313" key="4">
    <source>
        <dbReference type="EMBL" id="TFY50117.1"/>
    </source>
</evidence>
<feature type="repeat" description="WD" evidence="3">
    <location>
        <begin position="169"/>
        <end position="210"/>
    </location>
</feature>
<keyword evidence="1 3" id="KW-0853">WD repeat</keyword>
<gene>
    <name evidence="4" type="ORF">EVG20_g11710</name>
</gene>
<evidence type="ECO:0000313" key="5">
    <source>
        <dbReference type="Proteomes" id="UP000298327"/>
    </source>
</evidence>
<dbReference type="PANTHER" id="PTHR22847:SF637">
    <property type="entry name" value="WD REPEAT DOMAIN 5B"/>
    <property type="match status" value="1"/>
</dbReference>
<dbReference type="STRING" id="205917.A0A4Y9XLB3"/>
<dbReference type="CDD" id="cd00200">
    <property type="entry name" value="WD40"/>
    <property type="match status" value="1"/>
</dbReference>
<reference evidence="4 5" key="1">
    <citation type="submission" date="2019-02" db="EMBL/GenBank/DDBJ databases">
        <title>Genome sequencing of the rare red list fungi Dentipellis fragilis.</title>
        <authorList>
            <person name="Buettner E."/>
            <person name="Kellner H."/>
        </authorList>
    </citation>
    <scope>NUCLEOTIDE SEQUENCE [LARGE SCALE GENOMIC DNA]</scope>
    <source>
        <strain evidence="4 5">DSM 105465</strain>
    </source>
</reference>
<feature type="repeat" description="WD" evidence="3">
    <location>
        <begin position="253"/>
        <end position="280"/>
    </location>
</feature>
<name>A0A4Y9XLB3_9AGAM</name>
<dbReference type="PROSITE" id="PS50082">
    <property type="entry name" value="WD_REPEATS_2"/>
    <property type="match status" value="4"/>
</dbReference>
<keyword evidence="2" id="KW-0677">Repeat</keyword>
<dbReference type="InterPro" id="IPR020472">
    <property type="entry name" value="WD40_PAC1"/>
</dbReference>
<evidence type="ECO:0000256" key="2">
    <source>
        <dbReference type="ARBA" id="ARBA00022737"/>
    </source>
</evidence>
<dbReference type="PROSITE" id="PS50294">
    <property type="entry name" value="WD_REPEATS_REGION"/>
    <property type="match status" value="4"/>
</dbReference>
<accession>A0A4Y9XLB3</accession>
<protein>
    <submittedName>
        <fullName evidence="4">Uncharacterized protein</fullName>
    </submittedName>
</protein>
<proteinExistence type="predicted"/>
<dbReference type="InterPro" id="IPR001680">
    <property type="entry name" value="WD40_rpt"/>
</dbReference>
<evidence type="ECO:0000256" key="3">
    <source>
        <dbReference type="PROSITE-ProRule" id="PRU00221"/>
    </source>
</evidence>
<dbReference type="OrthoDB" id="674604at2759"/>
<dbReference type="InterPro" id="IPR036322">
    <property type="entry name" value="WD40_repeat_dom_sf"/>
</dbReference>
<dbReference type="SUPFAM" id="SSF50978">
    <property type="entry name" value="WD40 repeat-like"/>
    <property type="match status" value="1"/>
</dbReference>
<dbReference type="PANTHER" id="PTHR22847">
    <property type="entry name" value="WD40 REPEAT PROTEIN"/>
    <property type="match status" value="1"/>
</dbReference>
<comment type="caution">
    <text evidence="4">The sequence shown here is derived from an EMBL/GenBank/DDBJ whole genome shotgun (WGS) entry which is preliminary data.</text>
</comment>
<dbReference type="SMART" id="SM00320">
    <property type="entry name" value="WD40"/>
    <property type="match status" value="4"/>
</dbReference>
<dbReference type="GO" id="GO:1990234">
    <property type="term" value="C:transferase complex"/>
    <property type="evidence" value="ECO:0007669"/>
    <property type="project" value="UniProtKB-ARBA"/>
</dbReference>
<dbReference type="EMBL" id="SEOQ01001999">
    <property type="protein sequence ID" value="TFY50117.1"/>
    <property type="molecule type" value="Genomic_DNA"/>
</dbReference>
<feature type="repeat" description="WD" evidence="3">
    <location>
        <begin position="134"/>
        <end position="168"/>
    </location>
</feature>
<dbReference type="Gene3D" id="2.130.10.10">
    <property type="entry name" value="YVTN repeat-like/Quinoprotein amine dehydrogenase"/>
    <property type="match status" value="1"/>
</dbReference>
<dbReference type="AlphaFoldDB" id="A0A4Y9XLB3"/>
<dbReference type="GO" id="GO:0005634">
    <property type="term" value="C:nucleus"/>
    <property type="evidence" value="ECO:0007669"/>
    <property type="project" value="TreeGrafter"/>
</dbReference>
<sequence length="280" mass="30804">MGTEQTSKQLLDDLLIFGKQKTIFWIETMNLIKARQESYNAIKDITLQLSKYSISEELQSVMIAIERLTRSFTQTPVSLSTPHLYISCLATEFATTMQIPQKWKDSFEKVPTIQCISISNHGGVLTRISTQDIVTSTAFSPDGAHIVSSSSDNTVYIWDAITGEELKQMYGHTGWVRSVAFSSDGTHIVSGSDDNTVRIWDPVTGEVIKQMHGHTDDVNSVAFSSDGTHIVSGSCDKTVRIWDAVTGEELKQIDGHTNSVESVAFSSDGAHIVSGSYDNT</sequence>
<dbReference type="InterPro" id="IPR015943">
    <property type="entry name" value="WD40/YVTN_repeat-like_dom_sf"/>
</dbReference>
<dbReference type="Pfam" id="PF00400">
    <property type="entry name" value="WD40"/>
    <property type="match status" value="4"/>
</dbReference>